<feature type="binding site" evidence="5">
    <location>
        <position position="821"/>
    </location>
    <ligand>
        <name>Zn(2+)</name>
        <dbReference type="ChEBI" id="CHEBI:29105"/>
        <label>1</label>
    </ligand>
</feature>
<evidence type="ECO:0000313" key="8">
    <source>
        <dbReference type="EMBL" id="KAL1116419.1"/>
    </source>
</evidence>
<name>A0ABD0YH68_9HEMI</name>
<evidence type="ECO:0000256" key="6">
    <source>
        <dbReference type="SAM" id="MobiDB-lite"/>
    </source>
</evidence>
<dbReference type="PRINTS" id="PR00387">
    <property type="entry name" value="PDIESTERASE1"/>
</dbReference>
<dbReference type="Proteomes" id="UP001558652">
    <property type="component" value="Unassembled WGS sequence"/>
</dbReference>
<comment type="caution">
    <text evidence="8">The sequence shown here is derived from an EMBL/GenBank/DDBJ whole genome shotgun (WGS) entry which is preliminary data.</text>
</comment>
<evidence type="ECO:0000256" key="5">
    <source>
        <dbReference type="PIRSR" id="PIRSR623088-3"/>
    </source>
</evidence>
<evidence type="ECO:0000313" key="9">
    <source>
        <dbReference type="Proteomes" id="UP001558652"/>
    </source>
</evidence>
<feature type="binding site" evidence="5">
    <location>
        <position position="699"/>
    </location>
    <ligand>
        <name>Zn(2+)</name>
        <dbReference type="ChEBI" id="CHEBI:29105"/>
        <label>1</label>
    </ligand>
</feature>
<reference evidence="8 9" key="1">
    <citation type="submission" date="2024-07" db="EMBL/GenBank/DDBJ databases">
        <title>Chromosome-level genome assembly of the water stick insect Ranatra chinensis (Heteroptera: Nepidae).</title>
        <authorList>
            <person name="Liu X."/>
        </authorList>
    </citation>
    <scope>NUCLEOTIDE SEQUENCE [LARGE SCALE GENOMIC DNA]</scope>
    <source>
        <strain evidence="8">Cailab_2021Rc</strain>
        <tissue evidence="8">Muscle</tissue>
    </source>
</reference>
<sequence>MQTDEEIPVFSDSEDEGQKKRKIRRKRVKSGAPGWSHRLKRKARSIFNDVRLYSQCGVPVSAVLARVTDTLQKITRSQGEHHVLGELGATLACPLDVFLLPSELMEHQLPDIFAYLSDKELSTKRTVTGVTLYKHNTETDRITVTHEAGPARIYEDKSWQIGNNSTLAGYCAHTLVHISTDLARIAATYPKGMGYTLVAILTVGRKSGDSGRVGRQVPIVLAPSGRKVVLSSAIVFLQLASHQVGDSSAGVICVPVFYPGHIVCIIELFRTDNLDPYSQEEVMLGVTLGKWIGEAVNALEERSGLLGHRVNHQAMVDLVRALVTNTVPPDHVIARILASAAGGSAVPSGVDGIVTKGCSDASLPMLEASSGGVRILHSCAAKNMLKASSATLYRMVDPDRALASVYEETGAAGVPYVRTRTLLNTSRVCILSFFMVDTALNEFFPQKGDKLHIPVVIDPKARKVENGVLACRKTTKQETTEIVVNGRKEVARESPDDAAEGVETLMVYPLTTRRNKSVQGILKLANKTDGSEFGAGDVEMVSCIANYLTLAVDCISATQRAENSETTVLMKQRILGVNLKPCRHELDVTREAWQRQRHGRLVPRHLFTFAWFPVGTDNPELVLLALHLFERVLGPAFCDENDLPLFVATVCRSYRPNPYHNFEHAFNVTHCMANIILRNRNYFNALEMMSLMLATLCHDSDHPGRTNAFFWFRSDKLTQLYKSSPLENHHSYMAACMIQECGILKQLSSSNYNLGTGIFTPSSNTLSRKPLLHCLLRLLTFGKTFPAQEFFLFGEKVKQYPTQGLGMIRYLLKGIMMTACDLSGQFKHFAYASKLASNLLEEFYSQGDEERALGLTPMSSMDRTKREMVPADQINFLSLVCLPCVDILSTFFNNTRVLHQIGCNLRTRWQEVKRLQDSTGKCWATGTLKLSPPGSPLSSD</sequence>
<dbReference type="InterPro" id="IPR036971">
    <property type="entry name" value="PDEase_catalytic_dom_sf"/>
</dbReference>
<feature type="binding site" evidence="4">
    <location>
        <begin position="660"/>
        <end position="664"/>
    </location>
    <ligand>
        <name>AMP</name>
        <dbReference type="ChEBI" id="CHEBI:456215"/>
    </ligand>
</feature>
<dbReference type="SUPFAM" id="SSF55781">
    <property type="entry name" value="GAF domain-like"/>
    <property type="match status" value="1"/>
</dbReference>
<feature type="binding site" evidence="5">
    <location>
        <position position="698"/>
    </location>
    <ligand>
        <name>Zn(2+)</name>
        <dbReference type="ChEBI" id="CHEBI:29105"/>
        <label>1</label>
    </ligand>
</feature>
<dbReference type="GO" id="GO:0016787">
    <property type="term" value="F:hydrolase activity"/>
    <property type="evidence" value="ECO:0007669"/>
    <property type="project" value="UniProtKB-KW"/>
</dbReference>
<evidence type="ECO:0000256" key="1">
    <source>
        <dbReference type="ARBA" id="ARBA00022723"/>
    </source>
</evidence>
<dbReference type="InterPro" id="IPR029016">
    <property type="entry name" value="GAF-like_dom_sf"/>
</dbReference>
<dbReference type="Pfam" id="PF00233">
    <property type="entry name" value="PDEase_I"/>
    <property type="match status" value="2"/>
</dbReference>
<evidence type="ECO:0000256" key="4">
    <source>
        <dbReference type="PIRSR" id="PIRSR623088-2"/>
    </source>
</evidence>
<feature type="binding site" evidence="4">
    <location>
        <position position="699"/>
    </location>
    <ligand>
        <name>AMP</name>
        <dbReference type="ChEBI" id="CHEBI:456215"/>
    </ligand>
</feature>
<feature type="compositionally biased region" description="Basic residues" evidence="6">
    <location>
        <begin position="19"/>
        <end position="29"/>
    </location>
</feature>
<feature type="compositionally biased region" description="Acidic residues" evidence="6">
    <location>
        <begin position="1"/>
        <end position="15"/>
    </location>
</feature>
<feature type="binding site" evidence="4">
    <location>
        <position position="821"/>
    </location>
    <ligand>
        <name>AMP</name>
        <dbReference type="ChEBI" id="CHEBI:456215"/>
    </ligand>
</feature>
<keyword evidence="2" id="KW-0378">Hydrolase</keyword>
<protein>
    <recommendedName>
        <fullName evidence="7">PDEase domain-containing protein</fullName>
    </recommendedName>
</protein>
<keyword evidence="9" id="KW-1185">Reference proteome</keyword>
<evidence type="ECO:0000256" key="2">
    <source>
        <dbReference type="ARBA" id="ARBA00022801"/>
    </source>
</evidence>
<evidence type="ECO:0000259" key="7">
    <source>
        <dbReference type="PROSITE" id="PS51845"/>
    </source>
</evidence>
<organism evidence="8 9">
    <name type="scientific">Ranatra chinensis</name>
    <dbReference type="NCBI Taxonomy" id="642074"/>
    <lineage>
        <taxon>Eukaryota</taxon>
        <taxon>Metazoa</taxon>
        <taxon>Ecdysozoa</taxon>
        <taxon>Arthropoda</taxon>
        <taxon>Hexapoda</taxon>
        <taxon>Insecta</taxon>
        <taxon>Pterygota</taxon>
        <taxon>Neoptera</taxon>
        <taxon>Paraneoptera</taxon>
        <taxon>Hemiptera</taxon>
        <taxon>Heteroptera</taxon>
        <taxon>Panheteroptera</taxon>
        <taxon>Nepomorpha</taxon>
        <taxon>Nepidae</taxon>
        <taxon>Ranatrinae</taxon>
        <taxon>Ranatra</taxon>
    </lineage>
</organism>
<dbReference type="CDD" id="cd00077">
    <property type="entry name" value="HDc"/>
    <property type="match status" value="1"/>
</dbReference>
<feature type="domain" description="PDEase" evidence="7">
    <location>
        <begin position="562"/>
        <end position="916"/>
    </location>
</feature>
<dbReference type="AlphaFoldDB" id="A0ABD0YH68"/>
<accession>A0ABD0YH68</accession>
<dbReference type="InterPro" id="IPR003607">
    <property type="entry name" value="HD/PDEase_dom"/>
</dbReference>
<dbReference type="Gene3D" id="3.30.450.40">
    <property type="match status" value="1"/>
</dbReference>
<dbReference type="SUPFAM" id="SSF109604">
    <property type="entry name" value="HD-domain/PDEase-like"/>
    <property type="match status" value="1"/>
</dbReference>
<feature type="binding site" evidence="5">
    <location>
        <position position="664"/>
    </location>
    <ligand>
        <name>Zn(2+)</name>
        <dbReference type="ChEBI" id="CHEBI:29105"/>
        <label>1</label>
    </ligand>
</feature>
<proteinExistence type="predicted"/>
<dbReference type="PROSITE" id="PS51845">
    <property type="entry name" value="PDEASE_I_2"/>
    <property type="match status" value="1"/>
</dbReference>
<dbReference type="PANTHER" id="PTHR11347">
    <property type="entry name" value="CYCLIC NUCLEOTIDE PHOSPHODIESTERASE"/>
    <property type="match status" value="1"/>
</dbReference>
<keyword evidence="1 5" id="KW-0479">Metal-binding</keyword>
<dbReference type="GO" id="GO:0046872">
    <property type="term" value="F:metal ion binding"/>
    <property type="evidence" value="ECO:0007669"/>
    <property type="project" value="UniProtKB-KW"/>
</dbReference>
<feature type="binding site" evidence="5">
    <location>
        <position position="699"/>
    </location>
    <ligand>
        <name>Zn(2+)</name>
        <dbReference type="ChEBI" id="CHEBI:29105"/>
        <label>2</label>
    </ligand>
</feature>
<dbReference type="Gene3D" id="1.10.1300.10">
    <property type="entry name" value="3'5'-cyclic nucleotide phosphodiesterase, catalytic domain"/>
    <property type="match status" value="2"/>
</dbReference>
<feature type="active site" description="Proton donor" evidence="3">
    <location>
        <position position="660"/>
    </location>
</feature>
<gene>
    <name evidence="8" type="ORF">AAG570_004893</name>
</gene>
<dbReference type="InterPro" id="IPR023088">
    <property type="entry name" value="PDEase"/>
</dbReference>
<feature type="binding site" evidence="4">
    <location>
        <position position="873"/>
    </location>
    <ligand>
        <name>AMP</name>
        <dbReference type="ChEBI" id="CHEBI:456215"/>
    </ligand>
</feature>
<dbReference type="EMBL" id="JBFDAA010000017">
    <property type="protein sequence ID" value="KAL1116419.1"/>
    <property type="molecule type" value="Genomic_DNA"/>
</dbReference>
<feature type="region of interest" description="Disordered" evidence="6">
    <location>
        <begin position="1"/>
        <end position="34"/>
    </location>
</feature>
<dbReference type="InterPro" id="IPR002073">
    <property type="entry name" value="PDEase_catalytic_dom"/>
</dbReference>
<evidence type="ECO:0000256" key="3">
    <source>
        <dbReference type="PIRSR" id="PIRSR623088-1"/>
    </source>
</evidence>